<evidence type="ECO:0000256" key="1">
    <source>
        <dbReference type="SAM" id="MobiDB-lite"/>
    </source>
</evidence>
<feature type="compositionally biased region" description="Basic and acidic residues" evidence="1">
    <location>
        <begin position="103"/>
        <end position="112"/>
    </location>
</feature>
<feature type="compositionally biased region" description="Polar residues" evidence="1">
    <location>
        <begin position="81"/>
        <end position="99"/>
    </location>
</feature>
<dbReference type="PANTHER" id="PTHR38703:SF1">
    <property type="entry name" value="ALLERGEN"/>
    <property type="match status" value="1"/>
</dbReference>
<dbReference type="GeneID" id="91092032"/>
<sequence length="684" mass="75865">MPSLFSKFRHKKSASQSSNSSINEQSNQPPSPARASQDYSASSRSRLSLDQSQQSPVPPLPQSQAHPQQSSPNSRNVDRIPNQNVISPNSNSEFKTQPLSPRRLPDTHRNEDVVVIGKTGSGVDSKGHSKPFVDESERPELPTTTSNVNNPIPVPSSSTRGAKTSYLPQDEVEQSNKPLPAVPEIQSSVKRDELDSFPVPPKSPQRQSISSPSHQSQLPTSIVGNIQHHQHHHEDRVRSPPLPHVDSINRQQLHQSEQERPDLIASSSRPVKSSEKDLIGKQTYPHVSSTSTSTSSPSKSTGLPHSEKEEDLNQLLNQSQQGQGQSQSRKDSQVEIPSRASSLYHSSSSQTRTPIAREEIPQIPQLDFQEHRSKGEWNLNSSALDPISNHPDGILNERFNNLSLTKFAKEQGGLSLDEQRNLMINAISKETETRFSKIEPLTKQGIQVFKNAGMERVLGTENSIDIRSKELEPVVQEIIYPLEHTEYTTILTRCIHKTHYLPLIQPIHDPNPIILATRHRIYDNTTKQWHEVIGDSAALAILGEDVFRNGEKTYRELRKPALPGLEPMDEDAIRMAKEAGLTNSGDGLSTFSTVKQYEYSTNQQSTIPIIGEHEDVSIDGIGQGQGKGRVLEREYLLKDAKEDENEKGEWKEIASYVGIGKGIGSSLKNDNNNNNNGDNVGVAL</sequence>
<organism evidence="2 3">
    <name type="scientific">Kwoniella dendrophila CBS 6074</name>
    <dbReference type="NCBI Taxonomy" id="1295534"/>
    <lineage>
        <taxon>Eukaryota</taxon>
        <taxon>Fungi</taxon>
        <taxon>Dikarya</taxon>
        <taxon>Basidiomycota</taxon>
        <taxon>Agaricomycotina</taxon>
        <taxon>Tremellomycetes</taxon>
        <taxon>Tremellales</taxon>
        <taxon>Cryptococcaceae</taxon>
        <taxon>Kwoniella</taxon>
    </lineage>
</organism>
<name>A0AAX4JNN9_9TREE</name>
<feature type="compositionally biased region" description="Low complexity" evidence="1">
    <location>
        <begin position="669"/>
        <end position="684"/>
    </location>
</feature>
<feature type="region of interest" description="Disordered" evidence="1">
    <location>
        <begin position="665"/>
        <end position="684"/>
    </location>
</feature>
<reference evidence="2 3" key="1">
    <citation type="submission" date="2024-01" db="EMBL/GenBank/DDBJ databases">
        <title>Comparative genomics of Cryptococcus and Kwoniella reveals pathogenesis evolution and contrasting modes of karyotype evolution via chromosome fusion or intercentromeric recombination.</title>
        <authorList>
            <person name="Coelho M.A."/>
            <person name="David-Palma M."/>
            <person name="Shea T."/>
            <person name="Bowers K."/>
            <person name="McGinley-Smith S."/>
            <person name="Mohammad A.W."/>
            <person name="Gnirke A."/>
            <person name="Yurkov A.M."/>
            <person name="Nowrousian M."/>
            <person name="Sun S."/>
            <person name="Cuomo C.A."/>
            <person name="Heitman J."/>
        </authorList>
    </citation>
    <scope>NUCLEOTIDE SEQUENCE [LARGE SCALE GENOMIC DNA]</scope>
    <source>
        <strain evidence="2 3">CBS 6074</strain>
    </source>
</reference>
<feature type="compositionally biased region" description="Polar residues" evidence="1">
    <location>
        <begin position="142"/>
        <end position="162"/>
    </location>
</feature>
<feature type="compositionally biased region" description="Polar residues" evidence="1">
    <location>
        <begin position="204"/>
        <end position="224"/>
    </location>
</feature>
<dbReference type="Proteomes" id="UP001355207">
    <property type="component" value="Chromosome 1"/>
</dbReference>
<feature type="region of interest" description="Disordered" evidence="1">
    <location>
        <begin position="1"/>
        <end position="360"/>
    </location>
</feature>
<feature type="compositionally biased region" description="Low complexity" evidence="1">
    <location>
        <begin position="62"/>
        <end position="74"/>
    </location>
</feature>
<dbReference type="PANTHER" id="PTHR38703">
    <property type="entry name" value="CHROMOSOME 8, WHOLE GENOME SHOTGUN SEQUENCE"/>
    <property type="match status" value="1"/>
</dbReference>
<accession>A0AAX4JNN9</accession>
<feature type="compositionally biased region" description="Basic and acidic residues" evidence="1">
    <location>
        <begin position="125"/>
        <end position="140"/>
    </location>
</feature>
<feature type="compositionally biased region" description="Low complexity" evidence="1">
    <location>
        <begin position="288"/>
        <end position="301"/>
    </location>
</feature>
<keyword evidence="3" id="KW-1185">Reference proteome</keyword>
<evidence type="ECO:0000313" key="2">
    <source>
        <dbReference type="EMBL" id="WWC86483.1"/>
    </source>
</evidence>
<feature type="compositionally biased region" description="Low complexity" evidence="1">
    <location>
        <begin position="313"/>
        <end position="327"/>
    </location>
</feature>
<proteinExistence type="predicted"/>
<dbReference type="RefSeq" id="XP_066073246.1">
    <property type="nucleotide sequence ID" value="XM_066217149.1"/>
</dbReference>
<protein>
    <submittedName>
        <fullName evidence="2">Uncharacterized protein</fullName>
    </submittedName>
</protein>
<dbReference type="EMBL" id="CP144098">
    <property type="protein sequence ID" value="WWC86483.1"/>
    <property type="molecule type" value="Genomic_DNA"/>
</dbReference>
<feature type="compositionally biased region" description="Low complexity" evidence="1">
    <location>
        <begin position="14"/>
        <end position="55"/>
    </location>
</feature>
<gene>
    <name evidence="2" type="ORF">L201_001360</name>
</gene>
<evidence type="ECO:0000313" key="3">
    <source>
        <dbReference type="Proteomes" id="UP001355207"/>
    </source>
</evidence>
<dbReference type="AlphaFoldDB" id="A0AAX4JNN9"/>
<feature type="compositionally biased region" description="Low complexity" evidence="1">
    <location>
        <begin position="338"/>
        <end position="349"/>
    </location>
</feature>